<sequence>MGQTNGKKRKLGVKGIVILASIGGLVVFFVMVLPFVLILRSPIQVETKSPPRRTVETKPKRAPQPEPIPFERRVEQEVDRAIPGPVTVKVDGGMVKVVYSKKSIWNTTALLWDVARNTCKVCKILFEHPEVQSVWISVTTLFTDKDGLNQREEVAATIVFTRETASKVSWRKLQLDTVPMNAYHLVFDVADDYYLHPVVVRGLASEK</sequence>
<evidence type="ECO:0000256" key="1">
    <source>
        <dbReference type="SAM" id="Phobius"/>
    </source>
</evidence>
<reference evidence="2 3" key="1">
    <citation type="submission" date="2019-03" db="EMBL/GenBank/DDBJ databases">
        <title>Metabolic potential of uncultured bacteria and archaea associated with petroleum seepage in deep-sea sediments.</title>
        <authorList>
            <person name="Dong X."/>
            <person name="Hubert C."/>
        </authorList>
    </citation>
    <scope>NUCLEOTIDE SEQUENCE [LARGE SCALE GENOMIC DNA]</scope>
    <source>
        <strain evidence="2">E44_bin18</strain>
    </source>
</reference>
<dbReference type="EMBL" id="SOJN01000130">
    <property type="protein sequence ID" value="TET44286.1"/>
    <property type="molecule type" value="Genomic_DNA"/>
</dbReference>
<gene>
    <name evidence="2" type="ORF">E3J62_10775</name>
</gene>
<feature type="transmembrane region" description="Helical" evidence="1">
    <location>
        <begin position="12"/>
        <end position="39"/>
    </location>
</feature>
<keyword evidence="1" id="KW-1133">Transmembrane helix</keyword>
<keyword evidence="1" id="KW-0472">Membrane</keyword>
<keyword evidence="1" id="KW-0812">Transmembrane</keyword>
<accession>A0A523UP42</accession>
<protein>
    <submittedName>
        <fullName evidence="2">Uncharacterized protein</fullName>
    </submittedName>
</protein>
<proteinExistence type="predicted"/>
<evidence type="ECO:0000313" key="2">
    <source>
        <dbReference type="EMBL" id="TET44286.1"/>
    </source>
</evidence>
<organism evidence="2 3">
    <name type="scientific">candidate division TA06 bacterium</name>
    <dbReference type="NCBI Taxonomy" id="2250710"/>
    <lineage>
        <taxon>Bacteria</taxon>
        <taxon>Bacteria division TA06</taxon>
    </lineage>
</organism>
<name>A0A523UP42_UNCT6</name>
<dbReference type="Proteomes" id="UP000315525">
    <property type="component" value="Unassembled WGS sequence"/>
</dbReference>
<comment type="caution">
    <text evidence="2">The sequence shown here is derived from an EMBL/GenBank/DDBJ whole genome shotgun (WGS) entry which is preliminary data.</text>
</comment>
<evidence type="ECO:0000313" key="3">
    <source>
        <dbReference type="Proteomes" id="UP000315525"/>
    </source>
</evidence>
<dbReference type="AlphaFoldDB" id="A0A523UP42"/>